<gene>
    <name evidence="1" type="ORF">F4Y42_20105</name>
</gene>
<protein>
    <submittedName>
        <fullName evidence="1">Uncharacterized protein</fullName>
    </submittedName>
</protein>
<sequence length="116" mass="13103">MCEPQEYPEFPSHTFSYAMATNADDEAKELSFTVLATPQEIEQLAVQGYLIREALFRGEKLARPDGNKRRLLILCYGPTWMRYSPFGVKPENSLVDALLEEATPETKELLGIGGYQ</sequence>
<proteinExistence type="predicted"/>
<comment type="caution">
    <text evidence="1">The sequence shown here is derived from an EMBL/GenBank/DDBJ whole genome shotgun (WGS) entry which is preliminary data.</text>
</comment>
<evidence type="ECO:0000313" key="1">
    <source>
        <dbReference type="EMBL" id="MXY95749.1"/>
    </source>
</evidence>
<dbReference type="EMBL" id="VXRG01000169">
    <property type="protein sequence ID" value="MXY95749.1"/>
    <property type="molecule type" value="Genomic_DNA"/>
</dbReference>
<name>A0A6B0Z0H6_9CHLR</name>
<dbReference type="AlphaFoldDB" id="A0A6B0Z0H6"/>
<reference evidence="1" key="1">
    <citation type="submission" date="2019-09" db="EMBL/GenBank/DDBJ databases">
        <title>Characterisation of the sponge microbiome using genome-centric metagenomics.</title>
        <authorList>
            <person name="Engelberts J.P."/>
            <person name="Robbins S.J."/>
            <person name="De Goeij J.M."/>
            <person name="Aranda M."/>
            <person name="Bell S.C."/>
            <person name="Webster N.S."/>
        </authorList>
    </citation>
    <scope>NUCLEOTIDE SEQUENCE</scope>
    <source>
        <strain evidence="1">SB0664_bin_27</strain>
    </source>
</reference>
<accession>A0A6B0Z0H6</accession>
<organism evidence="1">
    <name type="scientific">Caldilineaceae bacterium SB0664_bin_27</name>
    <dbReference type="NCBI Taxonomy" id="2605260"/>
    <lineage>
        <taxon>Bacteria</taxon>
        <taxon>Bacillati</taxon>
        <taxon>Chloroflexota</taxon>
        <taxon>Caldilineae</taxon>
        <taxon>Caldilineales</taxon>
        <taxon>Caldilineaceae</taxon>
    </lineage>
</organism>